<name>A0A9D2JZL4_9LACT</name>
<dbReference type="Proteomes" id="UP000824106">
    <property type="component" value="Unassembled WGS sequence"/>
</dbReference>
<sequence>MESIPHQDWMDREWVEVLMMVDCYGIREKRKYINTREEFERDMQRGYFMW</sequence>
<accession>A0A9D2JZL4</accession>
<organism evidence="1 2">
    <name type="scientific">Candidatus Atopostipes pullistercoris</name>
    <dbReference type="NCBI Taxonomy" id="2838467"/>
    <lineage>
        <taxon>Bacteria</taxon>
        <taxon>Bacillati</taxon>
        <taxon>Bacillota</taxon>
        <taxon>Bacilli</taxon>
        <taxon>Lactobacillales</taxon>
        <taxon>Carnobacteriaceae</taxon>
        <taxon>Atopostipes</taxon>
    </lineage>
</organism>
<dbReference type="EMBL" id="DXAZ01000141">
    <property type="protein sequence ID" value="HIZ71769.1"/>
    <property type="molecule type" value="Genomic_DNA"/>
</dbReference>
<dbReference type="AlphaFoldDB" id="A0A9D2JZL4"/>
<reference evidence="1" key="2">
    <citation type="submission" date="2021-04" db="EMBL/GenBank/DDBJ databases">
        <authorList>
            <person name="Gilroy R."/>
        </authorList>
    </citation>
    <scope>NUCLEOTIDE SEQUENCE</scope>
    <source>
        <strain evidence="1">CHK169-4300</strain>
    </source>
</reference>
<gene>
    <name evidence="1" type="ORF">H9808_08425</name>
</gene>
<proteinExistence type="predicted"/>
<evidence type="ECO:0000313" key="2">
    <source>
        <dbReference type="Proteomes" id="UP000824106"/>
    </source>
</evidence>
<protein>
    <submittedName>
        <fullName evidence="1">Uncharacterized protein</fullName>
    </submittedName>
</protein>
<comment type="caution">
    <text evidence="1">The sequence shown here is derived from an EMBL/GenBank/DDBJ whole genome shotgun (WGS) entry which is preliminary data.</text>
</comment>
<evidence type="ECO:0000313" key="1">
    <source>
        <dbReference type="EMBL" id="HIZ71769.1"/>
    </source>
</evidence>
<reference evidence="1" key="1">
    <citation type="journal article" date="2021" name="PeerJ">
        <title>Extensive microbial diversity within the chicken gut microbiome revealed by metagenomics and culture.</title>
        <authorList>
            <person name="Gilroy R."/>
            <person name="Ravi A."/>
            <person name="Getino M."/>
            <person name="Pursley I."/>
            <person name="Horton D.L."/>
            <person name="Alikhan N.F."/>
            <person name="Baker D."/>
            <person name="Gharbi K."/>
            <person name="Hall N."/>
            <person name="Watson M."/>
            <person name="Adriaenssens E.M."/>
            <person name="Foster-Nyarko E."/>
            <person name="Jarju S."/>
            <person name="Secka A."/>
            <person name="Antonio M."/>
            <person name="Oren A."/>
            <person name="Chaudhuri R.R."/>
            <person name="La Ragione R."/>
            <person name="Hildebrand F."/>
            <person name="Pallen M.J."/>
        </authorList>
    </citation>
    <scope>NUCLEOTIDE SEQUENCE</scope>
    <source>
        <strain evidence="1">CHK169-4300</strain>
    </source>
</reference>